<dbReference type="InterPro" id="IPR018499">
    <property type="entry name" value="Tetraspanin/Peripherin"/>
</dbReference>
<protein>
    <submittedName>
        <fullName evidence="7">11775_t:CDS:1</fullName>
    </submittedName>
</protein>
<sequence length="215" mass="24217">MTYGLYELLTPDARLYSNALPLAIIIIGGLVVLVSIAGCCGALVESKPVLITVSLNGLISIILALVNTQRVENAVDRAWDNAYRTRPKLIRDIENEYSCCGFRSTTDRAVPSNCANNTYFGWDRPCYDSLRDSYTHHQYLWIILGIVLVVVQILALICAYLLMRWIPNAWMRERDYRREHERLVDQGRGQSSGRRNEEAPKAYVVGRSGPYGSTG</sequence>
<evidence type="ECO:0000256" key="3">
    <source>
        <dbReference type="ARBA" id="ARBA00022989"/>
    </source>
</evidence>
<dbReference type="SUPFAM" id="SSF48652">
    <property type="entry name" value="Tetraspanin"/>
    <property type="match status" value="1"/>
</dbReference>
<evidence type="ECO:0000256" key="1">
    <source>
        <dbReference type="ARBA" id="ARBA00004141"/>
    </source>
</evidence>
<keyword evidence="4 6" id="KW-0472">Membrane</keyword>
<reference evidence="7" key="1">
    <citation type="submission" date="2021-06" db="EMBL/GenBank/DDBJ databases">
        <authorList>
            <person name="Kallberg Y."/>
            <person name="Tangrot J."/>
            <person name="Rosling A."/>
        </authorList>
    </citation>
    <scope>NUCLEOTIDE SEQUENCE</scope>
    <source>
        <strain evidence="7">BR232B</strain>
    </source>
</reference>
<accession>A0A9N9DBZ8</accession>
<evidence type="ECO:0000256" key="6">
    <source>
        <dbReference type="SAM" id="Phobius"/>
    </source>
</evidence>
<feature type="transmembrane region" description="Helical" evidence="6">
    <location>
        <begin position="139"/>
        <end position="162"/>
    </location>
</feature>
<dbReference type="Proteomes" id="UP000789739">
    <property type="component" value="Unassembled WGS sequence"/>
</dbReference>
<evidence type="ECO:0000256" key="2">
    <source>
        <dbReference type="ARBA" id="ARBA00022692"/>
    </source>
</evidence>
<feature type="region of interest" description="Disordered" evidence="5">
    <location>
        <begin position="184"/>
        <end position="215"/>
    </location>
</feature>
<keyword evidence="2 6" id="KW-0812">Transmembrane</keyword>
<feature type="transmembrane region" description="Helical" evidence="6">
    <location>
        <begin position="49"/>
        <end position="66"/>
    </location>
</feature>
<name>A0A9N9DBZ8_9GLOM</name>
<dbReference type="AlphaFoldDB" id="A0A9N9DBZ8"/>
<comment type="subcellular location">
    <subcellularLocation>
        <location evidence="1">Membrane</location>
        <topology evidence="1">Multi-pass membrane protein</topology>
    </subcellularLocation>
</comment>
<feature type="transmembrane region" description="Helical" evidence="6">
    <location>
        <begin position="20"/>
        <end position="44"/>
    </location>
</feature>
<gene>
    <name evidence="7" type="ORF">PBRASI_LOCUS9195</name>
</gene>
<dbReference type="PANTHER" id="PTHR19282">
    <property type="entry name" value="TETRASPANIN"/>
    <property type="match status" value="1"/>
</dbReference>
<evidence type="ECO:0000256" key="5">
    <source>
        <dbReference type="SAM" id="MobiDB-lite"/>
    </source>
</evidence>
<dbReference type="PANTHER" id="PTHR19282:SF417">
    <property type="entry name" value="TETRASPANIN TSPA-RELATED"/>
    <property type="match status" value="1"/>
</dbReference>
<dbReference type="Pfam" id="PF00335">
    <property type="entry name" value="Tetraspanin"/>
    <property type="match status" value="1"/>
</dbReference>
<dbReference type="InterPro" id="IPR008952">
    <property type="entry name" value="Tetraspanin_EC2_sf"/>
</dbReference>
<dbReference type="EMBL" id="CAJVPI010001894">
    <property type="protein sequence ID" value="CAG8629975.1"/>
    <property type="molecule type" value="Genomic_DNA"/>
</dbReference>
<evidence type="ECO:0000256" key="4">
    <source>
        <dbReference type="ARBA" id="ARBA00023136"/>
    </source>
</evidence>
<evidence type="ECO:0000313" key="7">
    <source>
        <dbReference type="EMBL" id="CAG8629975.1"/>
    </source>
</evidence>
<dbReference type="GO" id="GO:0016020">
    <property type="term" value="C:membrane"/>
    <property type="evidence" value="ECO:0007669"/>
    <property type="project" value="UniProtKB-SubCell"/>
</dbReference>
<keyword evidence="3 6" id="KW-1133">Transmembrane helix</keyword>
<dbReference type="OrthoDB" id="71600at2759"/>
<comment type="caution">
    <text evidence="7">The sequence shown here is derived from an EMBL/GenBank/DDBJ whole genome shotgun (WGS) entry which is preliminary data.</text>
</comment>
<dbReference type="PRINTS" id="PR00259">
    <property type="entry name" value="TMFOUR"/>
</dbReference>
<keyword evidence="8" id="KW-1185">Reference proteome</keyword>
<proteinExistence type="predicted"/>
<evidence type="ECO:0000313" key="8">
    <source>
        <dbReference type="Proteomes" id="UP000789739"/>
    </source>
</evidence>
<organism evidence="7 8">
    <name type="scientific">Paraglomus brasilianum</name>
    <dbReference type="NCBI Taxonomy" id="144538"/>
    <lineage>
        <taxon>Eukaryota</taxon>
        <taxon>Fungi</taxon>
        <taxon>Fungi incertae sedis</taxon>
        <taxon>Mucoromycota</taxon>
        <taxon>Glomeromycotina</taxon>
        <taxon>Glomeromycetes</taxon>
        <taxon>Paraglomerales</taxon>
        <taxon>Paraglomeraceae</taxon>
        <taxon>Paraglomus</taxon>
    </lineage>
</organism>